<evidence type="ECO:0000313" key="2">
    <source>
        <dbReference type="EMBL" id="CTR04605.1"/>
    </source>
</evidence>
<feature type="signal peptide" evidence="1">
    <location>
        <begin position="1"/>
        <end position="18"/>
    </location>
</feature>
<accession>A0A0K3C7Y3</accession>
<keyword evidence="4" id="KW-1185">Reference proteome</keyword>
<dbReference type="AlphaFoldDB" id="A0A0K3C7Y3"/>
<name>A0A0K3C7Y3_RHOTO</name>
<proteinExistence type="predicted"/>
<evidence type="ECO:0000313" key="4">
    <source>
        <dbReference type="Proteomes" id="UP000199069"/>
    </source>
</evidence>
<feature type="chain" id="PRO_5035992684" evidence="1">
    <location>
        <begin position="19"/>
        <end position="196"/>
    </location>
</feature>
<dbReference type="Proteomes" id="UP000199069">
    <property type="component" value="Unassembled WGS sequence"/>
</dbReference>
<protein>
    <submittedName>
        <fullName evidence="2">BY PROTMAP: gi|647396357|emb|CDR38467.1| RHTO0S03e09824g1_1 [Rhodosporidium toruloides]</fullName>
    </submittedName>
</protein>
<reference evidence="2 4" key="1">
    <citation type="submission" date="2015-07" db="EMBL/GenBank/DDBJ databases">
        <authorList>
            <person name="Cajimat M.N.B."/>
            <person name="Milazzo M.L."/>
            <person name="Fulhorst C.F."/>
        </authorList>
    </citation>
    <scope>NUCLEOTIDE SEQUENCE [LARGE SCALE GENOMIC DNA]</scope>
    <source>
        <strain evidence="2">Single colony</strain>
    </source>
</reference>
<reference evidence="3 5" key="2">
    <citation type="journal article" date="2018" name="Elife">
        <title>Functional genomics of lipid metabolism in the oleaginous yeast Rhodosporidium toruloides.</title>
        <authorList>
            <person name="Coradetti S.T."/>
            <person name="Pinel D."/>
            <person name="Geiselman G."/>
            <person name="Ito M."/>
            <person name="Mondo S."/>
            <person name="Reilly M.C."/>
            <person name="Cheng Y.F."/>
            <person name="Bauer S."/>
            <person name="Grigoriev I."/>
            <person name="Gladden J.M."/>
            <person name="Simmons B.A."/>
            <person name="Brem R."/>
            <person name="Arkin A.P."/>
            <person name="Skerker J.M."/>
        </authorList>
    </citation>
    <scope>NUCLEOTIDE SEQUENCE [LARGE SCALE GENOMIC DNA]</scope>
    <source>
        <strain evidence="3 5">NBRC 0880</strain>
    </source>
</reference>
<dbReference type="EMBL" id="LCTV02000001">
    <property type="protein sequence ID" value="PRQ77827.1"/>
    <property type="molecule type" value="Genomic_DNA"/>
</dbReference>
<gene>
    <name evidence="2" type="primary">FGENESH: predicted gene_1.466</name>
    <name evidence="3" type="ORF">AAT19DRAFT_8895</name>
    <name evidence="2" type="ORF">BN2166_0004660</name>
</gene>
<organism evidence="2 4">
    <name type="scientific">Rhodotorula toruloides</name>
    <name type="common">Yeast</name>
    <name type="synonym">Rhodosporidium toruloides</name>
    <dbReference type="NCBI Taxonomy" id="5286"/>
    <lineage>
        <taxon>Eukaryota</taxon>
        <taxon>Fungi</taxon>
        <taxon>Dikarya</taxon>
        <taxon>Basidiomycota</taxon>
        <taxon>Pucciniomycotina</taxon>
        <taxon>Microbotryomycetes</taxon>
        <taxon>Sporidiobolales</taxon>
        <taxon>Sporidiobolaceae</taxon>
        <taxon>Rhodotorula</taxon>
    </lineage>
</organism>
<sequence>MQSLFLLVLLALASSTFASTPYNLAASRILQRSPSYGGSRPSQNGELVARQAAVEDDTDVRAKYQQFLLLALDSQKPESTGCASQCRQIVGSMDNCRQNSTSYEAYNRCSCGPDVLVQASNCSGCLGTNWNSAELAYTILCQEMYNGTFASDNVTTSTIVNTGGTTSLRTTPVSLAAVAGSSTLLLLGGLTLLGAA</sequence>
<evidence type="ECO:0000313" key="3">
    <source>
        <dbReference type="EMBL" id="PRQ77827.1"/>
    </source>
</evidence>
<dbReference type="Proteomes" id="UP000239560">
    <property type="component" value="Unassembled WGS sequence"/>
</dbReference>
<dbReference type="EMBL" id="CWKI01000001">
    <property type="protein sequence ID" value="CTR04605.1"/>
    <property type="molecule type" value="Genomic_DNA"/>
</dbReference>
<evidence type="ECO:0000256" key="1">
    <source>
        <dbReference type="SAM" id="SignalP"/>
    </source>
</evidence>
<dbReference type="OrthoDB" id="10355617at2759"/>
<evidence type="ECO:0000313" key="5">
    <source>
        <dbReference type="Proteomes" id="UP000239560"/>
    </source>
</evidence>
<keyword evidence="1" id="KW-0732">Signal</keyword>